<accession>A0A0R2DN62</accession>
<feature type="domain" description="DUF83" evidence="13">
    <location>
        <begin position="1"/>
        <end position="155"/>
    </location>
</feature>
<dbReference type="STRING" id="1423806.FD15_GL002131"/>
<evidence type="ECO:0000256" key="7">
    <source>
        <dbReference type="ARBA" id="ARBA00022840"/>
    </source>
</evidence>
<evidence type="ECO:0000256" key="1">
    <source>
        <dbReference type="ARBA" id="ARBA00022722"/>
    </source>
</evidence>
<dbReference type="GO" id="GO:0051607">
    <property type="term" value="P:defense response to virus"/>
    <property type="evidence" value="ECO:0007669"/>
    <property type="project" value="UniProtKB-KW"/>
</dbReference>
<keyword evidence="11 12" id="KW-0464">Manganese</keyword>
<keyword evidence="5" id="KW-0347">Helicase</keyword>
<evidence type="ECO:0000256" key="5">
    <source>
        <dbReference type="ARBA" id="ARBA00022806"/>
    </source>
</evidence>
<dbReference type="EC" id="3.1.12.1" evidence="12"/>
<evidence type="ECO:0000256" key="6">
    <source>
        <dbReference type="ARBA" id="ARBA00022839"/>
    </source>
</evidence>
<keyword evidence="2 12" id="KW-0479">Metal-binding</keyword>
<dbReference type="NCBIfam" id="TIGR00372">
    <property type="entry name" value="cas4"/>
    <property type="match status" value="1"/>
</dbReference>
<keyword evidence="1 12" id="KW-0540">Nuclease</keyword>
<dbReference type="PANTHER" id="PTHR37168">
    <property type="entry name" value="CRISPR-ASSOCIATED EXONUCLEASE CAS4"/>
    <property type="match status" value="1"/>
</dbReference>
<evidence type="ECO:0000256" key="11">
    <source>
        <dbReference type="ARBA" id="ARBA00023211"/>
    </source>
</evidence>
<evidence type="ECO:0000256" key="2">
    <source>
        <dbReference type="ARBA" id="ARBA00022723"/>
    </source>
</evidence>
<proteinExistence type="inferred from homology"/>
<dbReference type="InterPro" id="IPR011604">
    <property type="entry name" value="PDDEXK-like_dom_sf"/>
</dbReference>
<dbReference type="PANTHER" id="PTHR37168:SF1">
    <property type="entry name" value="CRISPR-ASSOCIATED EXONUCLEASE CAS4"/>
    <property type="match status" value="1"/>
</dbReference>
<evidence type="ECO:0000313" key="15">
    <source>
        <dbReference type="Proteomes" id="UP000050961"/>
    </source>
</evidence>
<reference evidence="14 15" key="1">
    <citation type="journal article" date="2015" name="Genome Announc.">
        <title>Expanding the biotechnology potential of lactobacilli through comparative genomics of 213 strains and associated genera.</title>
        <authorList>
            <person name="Sun Z."/>
            <person name="Harris H.M."/>
            <person name="McCann A."/>
            <person name="Guo C."/>
            <person name="Argimon S."/>
            <person name="Zhang W."/>
            <person name="Yang X."/>
            <person name="Jeffery I.B."/>
            <person name="Cooney J.C."/>
            <person name="Kagawa T.F."/>
            <person name="Liu W."/>
            <person name="Song Y."/>
            <person name="Salvetti E."/>
            <person name="Wrobel A."/>
            <person name="Rasinkangas P."/>
            <person name="Parkhill J."/>
            <person name="Rea M.C."/>
            <person name="O'Sullivan O."/>
            <person name="Ritari J."/>
            <person name="Douillard F.P."/>
            <person name="Paul Ross R."/>
            <person name="Yang R."/>
            <person name="Briner A.E."/>
            <person name="Felis G.E."/>
            <person name="de Vos W.M."/>
            <person name="Barrangou R."/>
            <person name="Klaenhammer T.R."/>
            <person name="Caufield P.W."/>
            <person name="Cui Y."/>
            <person name="Zhang H."/>
            <person name="O'Toole P.W."/>
        </authorList>
    </citation>
    <scope>NUCLEOTIDE SEQUENCE [LARGE SCALE GENOMIC DNA]</scope>
    <source>
        <strain evidence="14 15">DSM 21376</strain>
    </source>
</reference>
<dbReference type="GO" id="GO:0004386">
    <property type="term" value="F:helicase activity"/>
    <property type="evidence" value="ECO:0007669"/>
    <property type="project" value="UniProtKB-KW"/>
</dbReference>
<dbReference type="AlphaFoldDB" id="A0A0R2DN62"/>
<evidence type="ECO:0000256" key="10">
    <source>
        <dbReference type="ARBA" id="ARBA00023118"/>
    </source>
</evidence>
<keyword evidence="9 12" id="KW-0411">Iron-sulfur</keyword>
<dbReference type="GO" id="GO:0046872">
    <property type="term" value="F:metal ion binding"/>
    <property type="evidence" value="ECO:0007669"/>
    <property type="project" value="UniProtKB-KW"/>
</dbReference>
<dbReference type="Proteomes" id="UP000050961">
    <property type="component" value="Unassembled WGS sequence"/>
</dbReference>
<keyword evidence="4 12" id="KW-0378">Hydrolase</keyword>
<sequence length="156" mass="19117">MVNYYFVCQRKLWLFCHELKFEDESERVRLGKILDENSYNRNEKHIMLDNVVNIDMIESWKVIHEIKKTKSIEKSAEWQLKYYMYYLKQRGIEIEKGILDYPKIKERFEFQLTKEDETKIRNLLKKIESVIYAKQTPHKINSKICKSCAYFEYCYS</sequence>
<comment type="caution">
    <text evidence="14">The sequence shown here is derived from an EMBL/GenBank/DDBJ whole genome shotgun (WGS) entry which is preliminary data.</text>
</comment>
<protein>
    <recommendedName>
        <fullName evidence="12">CRISPR-associated exonuclease Cas4</fullName>
        <ecNumber evidence="12">3.1.12.1</ecNumber>
    </recommendedName>
</protein>
<keyword evidence="3" id="KW-0547">Nucleotide-binding</keyword>
<evidence type="ECO:0000256" key="9">
    <source>
        <dbReference type="ARBA" id="ARBA00023014"/>
    </source>
</evidence>
<evidence type="ECO:0000256" key="4">
    <source>
        <dbReference type="ARBA" id="ARBA00022801"/>
    </source>
</evidence>
<keyword evidence="15" id="KW-1185">Reference proteome</keyword>
<evidence type="ECO:0000256" key="12">
    <source>
        <dbReference type="RuleBase" id="RU365022"/>
    </source>
</evidence>
<keyword evidence="6 12" id="KW-0269">Exonuclease</keyword>
<dbReference type="Gene3D" id="3.90.320.10">
    <property type="match status" value="1"/>
</dbReference>
<keyword evidence="8 12" id="KW-0408">Iron</keyword>
<dbReference type="Pfam" id="PF01930">
    <property type="entry name" value="Cas_Cas4"/>
    <property type="match status" value="1"/>
</dbReference>
<comment type="function">
    <text evidence="12">CRISPR (clustered regularly interspaced short palindromic repeat) is an adaptive immune system that provides protection against mobile genetic elements (viruses, transposable elements and conjugative plasmids). CRISPR clusters contain sequences complementary to antecedent mobile elements and target invading nucleic acids. CRISPR clusters are transcribed and processed into CRISPR RNA (crRNA).</text>
</comment>
<dbReference type="EMBL" id="AYZF01000017">
    <property type="protein sequence ID" value="KRN05568.1"/>
    <property type="molecule type" value="Genomic_DNA"/>
</dbReference>
<dbReference type="GO" id="GO:0004527">
    <property type="term" value="F:exonuclease activity"/>
    <property type="evidence" value="ECO:0007669"/>
    <property type="project" value="UniProtKB-KW"/>
</dbReference>
<keyword evidence="10 12" id="KW-0051">Antiviral defense</keyword>
<comment type="cofactor">
    <cofactor evidence="12">
        <name>iron-sulfur cluster</name>
        <dbReference type="ChEBI" id="CHEBI:30408"/>
    </cofactor>
</comment>
<keyword evidence="7" id="KW-0067">ATP-binding</keyword>
<evidence type="ECO:0000256" key="8">
    <source>
        <dbReference type="ARBA" id="ARBA00023004"/>
    </source>
</evidence>
<dbReference type="GO" id="GO:0051536">
    <property type="term" value="F:iron-sulfur cluster binding"/>
    <property type="evidence" value="ECO:0007669"/>
    <property type="project" value="UniProtKB-KW"/>
</dbReference>
<dbReference type="InterPro" id="IPR013343">
    <property type="entry name" value="CRISPR-assoc_prot_Cas4"/>
</dbReference>
<organism evidence="14 15">
    <name type="scientific">Liquorilactobacillus sucicola DSM 21376 = JCM 15457</name>
    <dbReference type="NCBI Taxonomy" id="1423806"/>
    <lineage>
        <taxon>Bacteria</taxon>
        <taxon>Bacillati</taxon>
        <taxon>Bacillota</taxon>
        <taxon>Bacilli</taxon>
        <taxon>Lactobacillales</taxon>
        <taxon>Lactobacillaceae</taxon>
        <taxon>Liquorilactobacillus</taxon>
    </lineage>
</organism>
<name>A0A0R2DN62_9LACO</name>
<dbReference type="GO" id="GO:0005524">
    <property type="term" value="F:ATP binding"/>
    <property type="evidence" value="ECO:0007669"/>
    <property type="project" value="UniProtKB-KW"/>
</dbReference>
<evidence type="ECO:0000256" key="3">
    <source>
        <dbReference type="ARBA" id="ARBA00022741"/>
    </source>
</evidence>
<evidence type="ECO:0000259" key="13">
    <source>
        <dbReference type="Pfam" id="PF01930"/>
    </source>
</evidence>
<gene>
    <name evidence="14" type="ORF">FD15_GL002131</name>
</gene>
<comment type="cofactor">
    <cofactor evidence="12">
        <name>Mg(2+)</name>
        <dbReference type="ChEBI" id="CHEBI:18420"/>
    </cofactor>
    <cofactor evidence="12">
        <name>Mn(2+)</name>
        <dbReference type="ChEBI" id="CHEBI:29035"/>
    </cofactor>
    <text evidence="12">Mg(2+) or Mn(2+) required for ssDNA cleavage activity.</text>
</comment>
<evidence type="ECO:0000313" key="14">
    <source>
        <dbReference type="EMBL" id="KRN05568.1"/>
    </source>
</evidence>
<comment type="similarity">
    <text evidence="12">Belongs to the CRISPR-associated exonuclease Cas4 family.</text>
</comment>
<dbReference type="eggNOG" id="COG1468">
    <property type="taxonomic scope" value="Bacteria"/>
</dbReference>
<dbReference type="PATRIC" id="fig|1423806.3.peg.2174"/>
<dbReference type="InterPro" id="IPR022765">
    <property type="entry name" value="Dna2/Cas4_DUF83"/>
</dbReference>